<name>A0A173LQE6_9ACTN</name>
<protein>
    <submittedName>
        <fullName evidence="2">Uncharacterized protein</fullName>
    </submittedName>
</protein>
<feature type="transmembrane region" description="Helical" evidence="1">
    <location>
        <begin position="7"/>
        <end position="30"/>
    </location>
</feature>
<dbReference type="EMBL" id="CP015961">
    <property type="protein sequence ID" value="ANI93587.1"/>
    <property type="molecule type" value="Genomic_DNA"/>
</dbReference>
<sequence>MRSSPKAIIAISVILGAALAVPVCVSILLWDELPEFIATLSDVDGNATSWMAKGPAVLTLCGGIFVCGLIAWAFAYTENDGHHLFPAVSAVDVFFAVLMSGLGTEILRVQATSEFYAPTTMGIVLSVLSAAVLGILVFYLLVTRPARTSA</sequence>
<accession>A0A173LQE6</accession>
<dbReference type="OrthoDB" id="9808690at2"/>
<feature type="transmembrane region" description="Helical" evidence="1">
    <location>
        <begin position="115"/>
        <end position="142"/>
    </location>
</feature>
<feature type="transmembrane region" description="Helical" evidence="1">
    <location>
        <begin position="84"/>
        <end position="103"/>
    </location>
</feature>
<reference evidence="2 3" key="1">
    <citation type="submission" date="2016-06" db="EMBL/GenBank/DDBJ databases">
        <title>Complete genome sequence of a saline-alkali tolerant type strain Dietzia timorensis ID05-A0528T.</title>
        <authorList>
            <person name="Wu X."/>
        </authorList>
    </citation>
    <scope>NUCLEOTIDE SEQUENCE [LARGE SCALE GENOMIC DNA]</scope>
    <source>
        <strain evidence="2 3">ID05-A0528</strain>
    </source>
</reference>
<dbReference type="STRING" id="499555.BJL86_2827"/>
<gene>
    <name evidence="2" type="ORF">BJL86_2827</name>
</gene>
<feature type="transmembrane region" description="Helical" evidence="1">
    <location>
        <begin position="50"/>
        <end position="72"/>
    </location>
</feature>
<keyword evidence="1" id="KW-1133">Transmembrane helix</keyword>
<evidence type="ECO:0000313" key="3">
    <source>
        <dbReference type="Proteomes" id="UP000186104"/>
    </source>
</evidence>
<organism evidence="2 3">
    <name type="scientific">Dietzia timorensis</name>
    <dbReference type="NCBI Taxonomy" id="499555"/>
    <lineage>
        <taxon>Bacteria</taxon>
        <taxon>Bacillati</taxon>
        <taxon>Actinomycetota</taxon>
        <taxon>Actinomycetes</taxon>
        <taxon>Mycobacteriales</taxon>
        <taxon>Dietziaceae</taxon>
        <taxon>Dietzia</taxon>
    </lineage>
</organism>
<keyword evidence="1" id="KW-0812">Transmembrane</keyword>
<evidence type="ECO:0000256" key="1">
    <source>
        <dbReference type="SAM" id="Phobius"/>
    </source>
</evidence>
<dbReference type="RefSeq" id="WP_156515419.1">
    <property type="nucleotide sequence ID" value="NZ_CP015961.1"/>
</dbReference>
<evidence type="ECO:0000313" key="2">
    <source>
        <dbReference type="EMBL" id="ANI93587.1"/>
    </source>
</evidence>
<keyword evidence="3" id="KW-1185">Reference proteome</keyword>
<dbReference type="Proteomes" id="UP000186104">
    <property type="component" value="Chromosome"/>
</dbReference>
<dbReference type="AlphaFoldDB" id="A0A173LQE6"/>
<dbReference type="KEGG" id="dtm:BJL86_2827"/>
<proteinExistence type="predicted"/>
<keyword evidence="1" id="KW-0472">Membrane</keyword>